<evidence type="ECO:0000256" key="2">
    <source>
        <dbReference type="SAM" id="MobiDB-lite"/>
    </source>
</evidence>
<accession>A0A379MPJ8</accession>
<dbReference type="RefSeq" id="WP_084135162.1">
    <property type="nucleotide sequence ID" value="NZ_UGVL01000001.1"/>
</dbReference>
<sequence length="258" mass="27375">MHNSKYGMRLCPSAAVSVPADAEAPFFFRFLRTGREPSASGNEQSEKRGNGEGHSRMPASPPKPEPSERSLSKPSPAPQRPAPVAGERGVNVFCEGLVIEGNVVAETDIRIYGTVRGNVVCRSDIELSGEVTGDIEARNVRISRGSVQGDIRAREGLSIEDSVIKGNLTAAQAQINNRIEGDIVVRGTLSLLRAADAKGDITAAGLSVEEGAVMNGRITISREQETPGKKPEQNRTAAADMPPVAPAAEISRPDTEKP</sequence>
<name>A0A379MPJ8_9BACT</name>
<feature type="compositionally biased region" description="Low complexity" evidence="2">
    <location>
        <begin position="237"/>
        <end position="248"/>
    </location>
</feature>
<dbReference type="GO" id="GO:0016746">
    <property type="term" value="F:acyltransferase activity"/>
    <property type="evidence" value="ECO:0007669"/>
    <property type="project" value="UniProtKB-KW"/>
</dbReference>
<dbReference type="EMBL" id="UGVL01000001">
    <property type="protein sequence ID" value="SUE33548.1"/>
    <property type="molecule type" value="Genomic_DNA"/>
</dbReference>
<proteinExistence type="inferred from homology"/>
<protein>
    <submittedName>
        <fullName evidence="3">Predicted acyltransferase</fullName>
    </submittedName>
</protein>
<keyword evidence="3" id="KW-0808">Transferase</keyword>
<dbReference type="STRING" id="880526.GCA_000427365_00689"/>
<feature type="compositionally biased region" description="Basic and acidic residues" evidence="2">
    <location>
        <begin position="220"/>
        <end position="233"/>
    </location>
</feature>
<keyword evidence="3" id="KW-0012">Acyltransferase</keyword>
<evidence type="ECO:0000313" key="4">
    <source>
        <dbReference type="Proteomes" id="UP000255233"/>
    </source>
</evidence>
<dbReference type="OrthoDB" id="5432602at2"/>
<gene>
    <name evidence="3" type="ORF">NCTC11190_00757</name>
</gene>
<organism evidence="3 4">
    <name type="scientific">Rikenella microfusus</name>
    <dbReference type="NCBI Taxonomy" id="28139"/>
    <lineage>
        <taxon>Bacteria</taxon>
        <taxon>Pseudomonadati</taxon>
        <taxon>Bacteroidota</taxon>
        <taxon>Bacteroidia</taxon>
        <taxon>Bacteroidales</taxon>
        <taxon>Rikenellaceae</taxon>
        <taxon>Rikenella</taxon>
    </lineage>
</organism>
<keyword evidence="4" id="KW-1185">Reference proteome</keyword>
<feature type="region of interest" description="Disordered" evidence="2">
    <location>
        <begin position="34"/>
        <end position="85"/>
    </location>
</feature>
<evidence type="ECO:0000256" key="1">
    <source>
        <dbReference type="ARBA" id="ARBA00044755"/>
    </source>
</evidence>
<dbReference type="Pfam" id="PF04519">
    <property type="entry name" value="Bactofilin"/>
    <property type="match status" value="1"/>
</dbReference>
<reference evidence="3 4" key="1">
    <citation type="submission" date="2018-06" db="EMBL/GenBank/DDBJ databases">
        <authorList>
            <consortium name="Pathogen Informatics"/>
            <person name="Doyle S."/>
        </authorList>
    </citation>
    <scope>NUCLEOTIDE SEQUENCE [LARGE SCALE GENOMIC DNA]</scope>
    <source>
        <strain evidence="3 4">NCTC11190</strain>
    </source>
</reference>
<dbReference type="Proteomes" id="UP000255233">
    <property type="component" value="Unassembled WGS sequence"/>
</dbReference>
<dbReference type="PANTHER" id="PTHR35024">
    <property type="entry name" value="HYPOTHETICAL CYTOSOLIC PROTEIN"/>
    <property type="match status" value="1"/>
</dbReference>
<dbReference type="AlphaFoldDB" id="A0A379MPJ8"/>
<dbReference type="PANTHER" id="PTHR35024:SF4">
    <property type="entry name" value="POLYMER-FORMING CYTOSKELETAL PROTEIN"/>
    <property type="match status" value="1"/>
</dbReference>
<comment type="similarity">
    <text evidence="1">Belongs to the bactofilin family.</text>
</comment>
<feature type="compositionally biased region" description="Basic and acidic residues" evidence="2">
    <location>
        <begin position="44"/>
        <end position="55"/>
    </location>
</feature>
<evidence type="ECO:0000313" key="3">
    <source>
        <dbReference type="EMBL" id="SUE33548.1"/>
    </source>
</evidence>
<dbReference type="InterPro" id="IPR007607">
    <property type="entry name" value="BacA/B"/>
</dbReference>
<feature type="region of interest" description="Disordered" evidence="2">
    <location>
        <begin position="219"/>
        <end position="258"/>
    </location>
</feature>